<protein>
    <submittedName>
        <fullName evidence="1">Uncharacterized protein</fullName>
    </submittedName>
</protein>
<proteinExistence type="predicted"/>
<sequence length="70" mass="7779">MANLIGYLQGNRSQVSRLGSKVIDSSLRTWDARIDTTLTDEGNYIVSVDHKYGRKRVVIAEGNLKEKLGA</sequence>
<name>A0A6M3LP45_9ZZZZ</name>
<accession>A0A6M3LP45</accession>
<dbReference type="EMBL" id="MT143442">
    <property type="protein sequence ID" value="QJA96880.1"/>
    <property type="molecule type" value="Genomic_DNA"/>
</dbReference>
<evidence type="ECO:0000313" key="1">
    <source>
        <dbReference type="EMBL" id="QJA96880.1"/>
    </source>
</evidence>
<organism evidence="1">
    <name type="scientific">viral metagenome</name>
    <dbReference type="NCBI Taxonomy" id="1070528"/>
    <lineage>
        <taxon>unclassified sequences</taxon>
        <taxon>metagenomes</taxon>
        <taxon>organismal metagenomes</taxon>
    </lineage>
</organism>
<dbReference type="AlphaFoldDB" id="A0A6M3LP45"/>
<gene>
    <name evidence="1" type="ORF">MM415B07175_0009</name>
</gene>
<reference evidence="1" key="1">
    <citation type="submission" date="2020-03" db="EMBL/GenBank/DDBJ databases">
        <title>The deep terrestrial virosphere.</title>
        <authorList>
            <person name="Holmfeldt K."/>
            <person name="Nilsson E."/>
            <person name="Simone D."/>
            <person name="Lopez-Fernandez M."/>
            <person name="Wu X."/>
            <person name="de Brujin I."/>
            <person name="Lundin D."/>
            <person name="Andersson A."/>
            <person name="Bertilsson S."/>
            <person name="Dopson M."/>
        </authorList>
    </citation>
    <scope>NUCLEOTIDE SEQUENCE</scope>
    <source>
        <strain evidence="1">MM415B07175</strain>
    </source>
</reference>